<proteinExistence type="predicted"/>
<dbReference type="GeneID" id="34220053"/>
<dbReference type="AlphaFoldDB" id="A0A075LKN4"/>
<feature type="transmembrane region" description="Helical" evidence="1">
    <location>
        <begin position="204"/>
        <end position="226"/>
    </location>
</feature>
<evidence type="ECO:0000313" key="4">
    <source>
        <dbReference type="Proteomes" id="UP000027980"/>
    </source>
</evidence>
<protein>
    <recommendedName>
        <fullName evidence="2">PepSY domain-containing protein</fullName>
    </recommendedName>
</protein>
<gene>
    <name evidence="3" type="ORF">GZ22_12070</name>
</gene>
<name>A0A075LKN4_9BACI</name>
<feature type="transmembrane region" description="Helical" evidence="1">
    <location>
        <begin position="27"/>
        <end position="51"/>
    </location>
</feature>
<dbReference type="PANTHER" id="PTHR34219">
    <property type="entry name" value="IRON-REGULATED INNER MEMBRANE PROTEIN-RELATED"/>
    <property type="match status" value="1"/>
</dbReference>
<feature type="domain" description="PepSY" evidence="2">
    <location>
        <begin position="74"/>
        <end position="122"/>
    </location>
</feature>
<sequence>MEAQKEPSVSKKKQLKRRSLYQSVWRWHFYAGLIIMPFLIILAITGGVYLFKPQIEASLYKDYYEVTPQTTITTPSEQINTVEAVNPNAAVTSYRPSDSPDRSAEVGITENGKAYTVYVDPYENVILGKLEDSFKLVNVFEKIHGELLMGTFGDRVVEWAACWALILIITGVYLGWPKMKGKSKIFGVLIPRLNKGKKLRARDLHVVPAFWISLGLLFLILTGLPWSGLWGNNFQTITTNAGVGYPPSVWVGDAPASDVKTKEIADVPWSAENLPVPISTNQQYTQLSVDDVVSIADEEGVKPGYNIMIPQTQDGVFTLSAFPPNARDEVTMHIDQYTGAVLADYRYDNYHTLGKVIAYGITIHKGTEFGIWNQIIGLLVLIGIIGIAVSGFILWLSRKPEGKLGSPKAPSDKVMKGVIVLIIILGIIFPLVGISIILVWLFDRFVIPRVPALKRFFNA</sequence>
<feature type="transmembrane region" description="Helical" evidence="1">
    <location>
        <begin position="418"/>
        <end position="442"/>
    </location>
</feature>
<evidence type="ECO:0000259" key="2">
    <source>
        <dbReference type="Pfam" id="PF03413"/>
    </source>
</evidence>
<dbReference type="Proteomes" id="UP000027980">
    <property type="component" value="Chromosome"/>
</dbReference>
<evidence type="ECO:0000313" key="3">
    <source>
        <dbReference type="EMBL" id="AIF67305.1"/>
    </source>
</evidence>
<dbReference type="RefSeq" id="WP_038562688.1">
    <property type="nucleotide sequence ID" value="NZ_CP008876.1"/>
</dbReference>
<dbReference type="PANTHER" id="PTHR34219:SF1">
    <property type="entry name" value="PEPSY DOMAIN-CONTAINING PROTEIN"/>
    <property type="match status" value="1"/>
</dbReference>
<dbReference type="OrthoDB" id="111691at2"/>
<keyword evidence="1" id="KW-0472">Membrane</keyword>
<organism evidence="3 4">
    <name type="scientific">Terribacillus saccharophilus</name>
    <dbReference type="NCBI Taxonomy" id="361277"/>
    <lineage>
        <taxon>Bacteria</taxon>
        <taxon>Bacillati</taxon>
        <taxon>Bacillota</taxon>
        <taxon>Bacilli</taxon>
        <taxon>Bacillales</taxon>
        <taxon>Bacillaceae</taxon>
        <taxon>Terribacillus</taxon>
    </lineage>
</organism>
<keyword evidence="1" id="KW-0812">Transmembrane</keyword>
<dbReference type="Pfam" id="PF03929">
    <property type="entry name" value="PepSY_TM"/>
    <property type="match status" value="1"/>
</dbReference>
<dbReference type="KEGG" id="tap:GZ22_12070"/>
<feature type="transmembrane region" description="Helical" evidence="1">
    <location>
        <begin position="375"/>
        <end position="397"/>
    </location>
</feature>
<feature type="domain" description="PepSY" evidence="2">
    <location>
        <begin position="287"/>
        <end position="344"/>
    </location>
</feature>
<dbReference type="EMBL" id="CP008876">
    <property type="protein sequence ID" value="AIF67305.1"/>
    <property type="molecule type" value="Genomic_DNA"/>
</dbReference>
<dbReference type="HOGENOM" id="CLU_031962_3_2_9"/>
<accession>A0A075LKN4</accession>
<keyword evidence="1" id="KW-1133">Transmembrane helix</keyword>
<dbReference type="Pfam" id="PF03413">
    <property type="entry name" value="PepSY"/>
    <property type="match status" value="2"/>
</dbReference>
<reference evidence="3 4" key="1">
    <citation type="submission" date="2014-07" db="EMBL/GenBank/DDBJ databases">
        <title>Complete genome sequence of a moderately halophilic bacterium Terribacillus aidingensis MP602, isolated from Cryptomeria fortunei in Tianmu mountain in China.</title>
        <authorList>
            <person name="Wang Y."/>
            <person name="Lu P."/>
            <person name="Zhang L."/>
        </authorList>
    </citation>
    <scope>NUCLEOTIDE SEQUENCE [LARGE SCALE GENOMIC DNA]</scope>
    <source>
        <strain evidence="3 4">MP602</strain>
    </source>
</reference>
<dbReference type="InterPro" id="IPR025711">
    <property type="entry name" value="PepSY"/>
</dbReference>
<evidence type="ECO:0000256" key="1">
    <source>
        <dbReference type="SAM" id="Phobius"/>
    </source>
</evidence>
<dbReference type="InterPro" id="IPR005625">
    <property type="entry name" value="PepSY-ass_TM"/>
</dbReference>
<feature type="transmembrane region" description="Helical" evidence="1">
    <location>
        <begin position="156"/>
        <end position="176"/>
    </location>
</feature>